<dbReference type="EMBL" id="JAHHIF010000024">
    <property type="protein sequence ID" value="MBW4546387.1"/>
    <property type="molecule type" value="Genomic_DNA"/>
</dbReference>
<dbReference type="SUPFAM" id="SSF63829">
    <property type="entry name" value="Calcium-dependent phosphotriesterase"/>
    <property type="match status" value="1"/>
</dbReference>
<sequence>MSPSQSLPPLFSDAPIALVPAHIIAEFPVNTFLESIVVDANNTLFITNHYDGEIIRIGADDVPITHATVPGKATGLAFAPDGTLLLTGWDAIDTPVVWQVSLQGTVDVLVTLPDALFLNGLTHLTDSLYLIADSYRGAIWELDVAQGSGRIWLEHPLLARATPENPTPAVNGLKIFDRVLYASNTQNAQLVRIPLQAHQPGEPEVFVQNANIDDFAFDQAGNLYGTTHVFNSVVKVAPDGHLTTIAQAEQGMTGTTAVAFGRSPSNQTYLYVTTNGGMSLPPSTGIEPAKVVRLDVGVEGLPLL</sequence>
<dbReference type="InterPro" id="IPR011042">
    <property type="entry name" value="6-blade_b-propeller_TolB-like"/>
</dbReference>
<name>A0A951UAZ4_9CYAN</name>
<dbReference type="PANTHER" id="PTHR42060">
    <property type="entry name" value="NHL REPEAT-CONTAINING PROTEIN-RELATED"/>
    <property type="match status" value="1"/>
</dbReference>
<evidence type="ECO:0008006" key="3">
    <source>
        <dbReference type="Google" id="ProtNLM"/>
    </source>
</evidence>
<gene>
    <name evidence="1" type="ORF">KME25_18360</name>
</gene>
<comment type="caution">
    <text evidence="1">The sequence shown here is derived from an EMBL/GenBank/DDBJ whole genome shotgun (WGS) entry which is preliminary data.</text>
</comment>
<dbReference type="PANTHER" id="PTHR42060:SF1">
    <property type="entry name" value="NHL REPEAT-CONTAINING PROTEIN"/>
    <property type="match status" value="1"/>
</dbReference>
<proteinExistence type="predicted"/>
<protein>
    <recommendedName>
        <fullName evidence="3">Gluconolactonase</fullName>
    </recommendedName>
</protein>
<dbReference type="InterPro" id="IPR052998">
    <property type="entry name" value="Hetero-Diels-Alderase-like"/>
</dbReference>
<dbReference type="AlphaFoldDB" id="A0A951UAZ4"/>
<dbReference type="Gene3D" id="2.120.10.30">
    <property type="entry name" value="TolB, C-terminal domain"/>
    <property type="match status" value="1"/>
</dbReference>
<reference evidence="1" key="2">
    <citation type="journal article" date="2022" name="Microbiol. Resour. Announc.">
        <title>Metagenome Sequencing to Explore Phylogenomics of Terrestrial Cyanobacteria.</title>
        <authorList>
            <person name="Ward R.D."/>
            <person name="Stajich J.E."/>
            <person name="Johansen J.R."/>
            <person name="Huntemann M."/>
            <person name="Clum A."/>
            <person name="Foster B."/>
            <person name="Foster B."/>
            <person name="Roux S."/>
            <person name="Palaniappan K."/>
            <person name="Varghese N."/>
            <person name="Mukherjee S."/>
            <person name="Reddy T.B.K."/>
            <person name="Daum C."/>
            <person name="Copeland A."/>
            <person name="Chen I.A."/>
            <person name="Ivanova N.N."/>
            <person name="Kyrpides N.C."/>
            <person name="Shapiro N."/>
            <person name="Eloe-Fadrosh E.A."/>
            <person name="Pietrasiak N."/>
        </authorList>
    </citation>
    <scope>NUCLEOTIDE SEQUENCE</scope>
    <source>
        <strain evidence="1">CPER-KK1</strain>
    </source>
</reference>
<organism evidence="1 2">
    <name type="scientific">Symplocastrum torsivum CPER-KK1</name>
    <dbReference type="NCBI Taxonomy" id="450513"/>
    <lineage>
        <taxon>Bacteria</taxon>
        <taxon>Bacillati</taxon>
        <taxon>Cyanobacteriota</taxon>
        <taxon>Cyanophyceae</taxon>
        <taxon>Oscillatoriophycideae</taxon>
        <taxon>Oscillatoriales</taxon>
        <taxon>Microcoleaceae</taxon>
        <taxon>Symplocastrum</taxon>
    </lineage>
</organism>
<evidence type="ECO:0000313" key="2">
    <source>
        <dbReference type="Proteomes" id="UP000753908"/>
    </source>
</evidence>
<dbReference type="Proteomes" id="UP000753908">
    <property type="component" value="Unassembled WGS sequence"/>
</dbReference>
<reference evidence="1" key="1">
    <citation type="submission" date="2021-05" db="EMBL/GenBank/DDBJ databases">
        <authorList>
            <person name="Pietrasiak N."/>
            <person name="Ward R."/>
            <person name="Stajich J.E."/>
            <person name="Kurbessoian T."/>
        </authorList>
    </citation>
    <scope>NUCLEOTIDE SEQUENCE</scope>
    <source>
        <strain evidence="1">CPER-KK1</strain>
    </source>
</reference>
<accession>A0A951UAZ4</accession>
<evidence type="ECO:0000313" key="1">
    <source>
        <dbReference type="EMBL" id="MBW4546387.1"/>
    </source>
</evidence>